<accession>A3LRP3</accession>
<dbReference type="KEGG" id="pic:PICST_67314"/>
<dbReference type="InParanoid" id="A3LRP3"/>
<organism evidence="13 14">
    <name type="scientific">Scheffersomyces stipitis (strain ATCC 58785 / CBS 6054 / NBRC 10063 / NRRL Y-11545)</name>
    <name type="common">Yeast</name>
    <name type="synonym">Pichia stipitis</name>
    <dbReference type="NCBI Taxonomy" id="322104"/>
    <lineage>
        <taxon>Eukaryota</taxon>
        <taxon>Fungi</taxon>
        <taxon>Dikarya</taxon>
        <taxon>Ascomycota</taxon>
        <taxon>Saccharomycotina</taxon>
        <taxon>Pichiomycetes</taxon>
        <taxon>Debaryomycetaceae</taxon>
        <taxon>Scheffersomyces</taxon>
    </lineage>
</organism>
<proteinExistence type="inferred from homology"/>
<dbReference type="RefSeq" id="XP_001383800.1">
    <property type="nucleotide sequence ID" value="XM_001383763.1"/>
</dbReference>
<dbReference type="FunFam" id="4.10.95.10:FF:000001">
    <property type="entry name" value="Cytochrome c oxidase subunit 6A, mitochondrial"/>
    <property type="match status" value="1"/>
</dbReference>
<evidence type="ECO:0000313" key="13">
    <source>
        <dbReference type="EMBL" id="ABN65771.1"/>
    </source>
</evidence>
<dbReference type="GO" id="GO:0006123">
    <property type="term" value="P:mitochondrial electron transport, cytochrome c to oxygen"/>
    <property type="evidence" value="ECO:0007669"/>
    <property type="project" value="TreeGrafter"/>
</dbReference>
<keyword evidence="14" id="KW-1185">Reference proteome</keyword>
<dbReference type="eggNOG" id="KOG3469">
    <property type="taxonomic scope" value="Eukaryota"/>
</dbReference>
<dbReference type="AlphaFoldDB" id="A3LRP3"/>
<dbReference type="Pfam" id="PF02046">
    <property type="entry name" value="COX6A"/>
    <property type="match status" value="1"/>
</dbReference>
<dbReference type="FunCoup" id="A3LRP3">
    <property type="interactions" value="276"/>
</dbReference>
<dbReference type="InterPro" id="IPR036418">
    <property type="entry name" value="Cyt_c_oxidase_su6a_sf"/>
</dbReference>
<dbReference type="GO" id="GO:0097250">
    <property type="term" value="P:mitochondrial respirasome assembly"/>
    <property type="evidence" value="ECO:0007669"/>
    <property type="project" value="EnsemblFungi"/>
</dbReference>
<dbReference type="GO" id="GO:0016491">
    <property type="term" value="F:oxidoreductase activity"/>
    <property type="evidence" value="ECO:0007669"/>
    <property type="project" value="UniProtKB-KW"/>
</dbReference>
<evidence type="ECO:0000256" key="12">
    <source>
        <dbReference type="RuleBase" id="RU004396"/>
    </source>
</evidence>
<evidence type="ECO:0000256" key="10">
    <source>
        <dbReference type="ARBA" id="ARBA00070930"/>
    </source>
</evidence>
<dbReference type="PANTHER" id="PTHR11504">
    <property type="entry name" value="CYTOCHROME C OXIDASE POLYPEPTIDE VIA"/>
    <property type="match status" value="1"/>
</dbReference>
<comment type="subcellular location">
    <subcellularLocation>
        <location evidence="1">Mitochondrion inner membrane</location>
        <topology evidence="1">Single-pass membrane protein</topology>
    </subcellularLocation>
</comment>
<dbReference type="Gene3D" id="4.10.95.10">
    <property type="entry name" value="Cytochrome c oxidase, subunit VIa"/>
    <property type="match status" value="1"/>
</dbReference>
<dbReference type="GeneID" id="4837715"/>
<dbReference type="Proteomes" id="UP000002258">
    <property type="component" value="Chromosome 3"/>
</dbReference>
<evidence type="ECO:0000256" key="1">
    <source>
        <dbReference type="ARBA" id="ARBA00004434"/>
    </source>
</evidence>
<dbReference type="GO" id="GO:0004129">
    <property type="term" value="F:cytochrome-c oxidase activity"/>
    <property type="evidence" value="ECO:0007669"/>
    <property type="project" value="EnsemblFungi"/>
</dbReference>
<comment type="pathway">
    <text evidence="2">Energy metabolism; oxidative phosphorylation.</text>
</comment>
<name>A3LRP3_PICST</name>
<gene>
    <name evidence="13" type="primary">COX13</name>
    <name evidence="13" type="ORF">PICST_67314</name>
</gene>
<evidence type="ECO:0000256" key="6">
    <source>
        <dbReference type="ARBA" id="ARBA00022946"/>
    </source>
</evidence>
<evidence type="ECO:0000256" key="4">
    <source>
        <dbReference type="ARBA" id="ARBA00022692"/>
    </source>
</evidence>
<dbReference type="SUPFAM" id="SSF81411">
    <property type="entry name" value="Mitochondrial cytochrome c oxidase subunit VIa"/>
    <property type="match status" value="1"/>
</dbReference>
<evidence type="ECO:0000256" key="2">
    <source>
        <dbReference type="ARBA" id="ARBA00004673"/>
    </source>
</evidence>
<dbReference type="EMBL" id="CP000497">
    <property type="protein sequence ID" value="ABN65771.1"/>
    <property type="molecule type" value="Genomic_DNA"/>
</dbReference>
<dbReference type="InterPro" id="IPR001349">
    <property type="entry name" value="Cyt_c_oxidase_su6a"/>
</dbReference>
<keyword evidence="13" id="KW-0560">Oxidoreductase</keyword>
<reference evidence="13 14" key="1">
    <citation type="journal article" date="2007" name="Nat. Biotechnol.">
        <title>Genome sequence of the lignocellulose-bioconverting and xylose-fermenting yeast Pichia stipitis.</title>
        <authorList>
            <person name="Jeffries T.W."/>
            <person name="Grigoriev I.V."/>
            <person name="Grimwood J."/>
            <person name="Laplaza J.M."/>
            <person name="Aerts A."/>
            <person name="Salamov A."/>
            <person name="Schmutz J."/>
            <person name="Lindquist E."/>
            <person name="Dehal P."/>
            <person name="Shapiro H."/>
            <person name="Jin Y.S."/>
            <person name="Passoth V."/>
            <person name="Richardson P.M."/>
        </authorList>
    </citation>
    <scope>NUCLEOTIDE SEQUENCE [LARGE SCALE GENOMIC DNA]</scope>
    <source>
        <strain evidence="14">ATCC 58785 / CBS 6054 / NBRC 10063 / NRRL Y-11545</strain>
    </source>
</reference>
<keyword evidence="6" id="KW-0809">Transit peptide</keyword>
<evidence type="ECO:0000256" key="3">
    <source>
        <dbReference type="ARBA" id="ARBA00005553"/>
    </source>
</evidence>
<dbReference type="OMA" id="KLPWMVD"/>
<dbReference type="PANTHER" id="PTHR11504:SF0">
    <property type="entry name" value="CYTOCHROME C OXIDASE SUBUNIT"/>
    <property type="match status" value="1"/>
</dbReference>
<comment type="similarity">
    <text evidence="3 12">Belongs to the cytochrome c oxidase subunit 6A family.</text>
</comment>
<keyword evidence="9" id="KW-0472">Membrane</keyword>
<dbReference type="STRING" id="322104.A3LRP3"/>
<keyword evidence="4" id="KW-0812">Transmembrane</keyword>
<dbReference type="OrthoDB" id="5947505at2759"/>
<evidence type="ECO:0000256" key="7">
    <source>
        <dbReference type="ARBA" id="ARBA00022989"/>
    </source>
</evidence>
<evidence type="ECO:0000313" key="14">
    <source>
        <dbReference type="Proteomes" id="UP000002258"/>
    </source>
</evidence>
<dbReference type="GO" id="GO:0045277">
    <property type="term" value="C:respiratory chain complex IV"/>
    <property type="evidence" value="ECO:0007669"/>
    <property type="project" value="EnsemblFungi"/>
</dbReference>
<dbReference type="GO" id="GO:0030234">
    <property type="term" value="F:enzyme regulator activity"/>
    <property type="evidence" value="ECO:0007669"/>
    <property type="project" value="EnsemblFungi"/>
</dbReference>
<evidence type="ECO:0000256" key="8">
    <source>
        <dbReference type="ARBA" id="ARBA00023128"/>
    </source>
</evidence>
<evidence type="ECO:0000256" key="11">
    <source>
        <dbReference type="ARBA" id="ARBA00082360"/>
    </source>
</evidence>
<keyword evidence="7" id="KW-1133">Transmembrane helix</keyword>
<evidence type="ECO:0000256" key="5">
    <source>
        <dbReference type="ARBA" id="ARBA00022792"/>
    </source>
</evidence>
<protein>
    <recommendedName>
        <fullName evidence="10">Cytochrome c oxidase subunit 13, mitochondrial</fullName>
    </recommendedName>
    <alternativeName>
        <fullName evidence="11">Cytochrome c oxidase polypeptide VIa</fullName>
    </alternativeName>
</protein>
<evidence type="ECO:0000256" key="9">
    <source>
        <dbReference type="ARBA" id="ARBA00023136"/>
    </source>
</evidence>
<keyword evidence="5" id="KW-0999">Mitochondrion inner membrane</keyword>
<keyword evidence="8" id="KW-0496">Mitochondrion</keyword>
<dbReference type="HOGENOM" id="CLU_122515_0_1_1"/>
<sequence>MFRRAPQLTFKRFNSHGHGYGVSKLISEAAYAPAKVNKAAGEAFVKNYEEKVHHSEGITKLWKRITYLIAIPAVLITSIPVGNVELKHAEHREHLKHLTDEEWQVQYDYQNLRQHRFFWGDGDKTLFWNSDVNRHIQAD</sequence>
<dbReference type="GO" id="GO:0005743">
    <property type="term" value="C:mitochondrial inner membrane"/>
    <property type="evidence" value="ECO:0007669"/>
    <property type="project" value="UniProtKB-SubCell"/>
</dbReference>